<dbReference type="InterPro" id="IPR008271">
    <property type="entry name" value="Ser/Thr_kinase_AS"/>
</dbReference>
<dbReference type="Pfam" id="PF12202">
    <property type="entry name" value="OSR1_C"/>
    <property type="match status" value="1"/>
</dbReference>
<feature type="compositionally biased region" description="Basic and acidic residues" evidence="15">
    <location>
        <begin position="1294"/>
        <end position="1308"/>
    </location>
</feature>
<comment type="cofactor">
    <cofactor evidence="1">
        <name>Mg(2+)</name>
        <dbReference type="ChEBI" id="CHEBI:18420"/>
    </cofactor>
</comment>
<feature type="compositionally biased region" description="Polar residues" evidence="15">
    <location>
        <begin position="1100"/>
        <end position="1113"/>
    </location>
</feature>
<evidence type="ECO:0000256" key="2">
    <source>
        <dbReference type="ARBA" id="ARBA00004496"/>
    </source>
</evidence>
<dbReference type="CDD" id="cd13983">
    <property type="entry name" value="STKc_WNK"/>
    <property type="match status" value="1"/>
</dbReference>
<name>A0A3M6UBS0_POCDA</name>
<dbReference type="InterPro" id="IPR024678">
    <property type="entry name" value="Kinase_OSR1/WNK_CCT"/>
</dbReference>
<dbReference type="Proteomes" id="UP000275408">
    <property type="component" value="Unassembled WGS sequence"/>
</dbReference>
<dbReference type="PROSITE" id="PS50011">
    <property type="entry name" value="PROTEIN_KINASE_DOM"/>
    <property type="match status" value="1"/>
</dbReference>
<evidence type="ECO:0000256" key="5">
    <source>
        <dbReference type="ARBA" id="ARBA00022490"/>
    </source>
</evidence>
<dbReference type="EMBL" id="RCHS01001822">
    <property type="protein sequence ID" value="RMX51110.1"/>
    <property type="molecule type" value="Genomic_DNA"/>
</dbReference>
<reference evidence="17 18" key="1">
    <citation type="journal article" date="2018" name="Sci. Rep.">
        <title>Comparative analysis of the Pocillopora damicornis genome highlights role of immune system in coral evolution.</title>
        <authorList>
            <person name="Cunning R."/>
            <person name="Bay R.A."/>
            <person name="Gillette P."/>
            <person name="Baker A.C."/>
            <person name="Traylor-Knowles N."/>
        </authorList>
    </citation>
    <scope>NUCLEOTIDE SEQUENCE [LARGE SCALE GENOMIC DNA]</scope>
    <source>
        <strain evidence="17">RSMAS</strain>
        <tissue evidence="17">Whole animal</tissue>
    </source>
</reference>
<feature type="compositionally biased region" description="Basic and acidic residues" evidence="15">
    <location>
        <begin position="438"/>
        <end position="496"/>
    </location>
</feature>
<dbReference type="SMART" id="SM00220">
    <property type="entry name" value="S_TKc"/>
    <property type="match status" value="1"/>
</dbReference>
<evidence type="ECO:0000256" key="9">
    <source>
        <dbReference type="ARBA" id="ARBA00022777"/>
    </source>
</evidence>
<feature type="region of interest" description="Disordered" evidence="15">
    <location>
        <begin position="1352"/>
        <end position="1447"/>
    </location>
</feature>
<dbReference type="GO" id="GO:0140693">
    <property type="term" value="F:molecular condensate scaffold activity"/>
    <property type="evidence" value="ECO:0007669"/>
    <property type="project" value="UniProtKB-ARBA"/>
</dbReference>
<keyword evidence="9" id="KW-0418">Kinase</keyword>
<dbReference type="PROSITE" id="PS00108">
    <property type="entry name" value="PROTEIN_KINASE_ST"/>
    <property type="match status" value="1"/>
</dbReference>
<feature type="region of interest" description="Disordered" evidence="15">
    <location>
        <begin position="558"/>
        <end position="594"/>
    </location>
</feature>
<comment type="catalytic activity">
    <reaction evidence="12">
        <text>L-threonyl-[protein] + ATP = O-phospho-L-threonyl-[protein] + ADP + H(+)</text>
        <dbReference type="Rhea" id="RHEA:46608"/>
        <dbReference type="Rhea" id="RHEA-COMP:11060"/>
        <dbReference type="Rhea" id="RHEA-COMP:11605"/>
        <dbReference type="ChEBI" id="CHEBI:15378"/>
        <dbReference type="ChEBI" id="CHEBI:30013"/>
        <dbReference type="ChEBI" id="CHEBI:30616"/>
        <dbReference type="ChEBI" id="CHEBI:61977"/>
        <dbReference type="ChEBI" id="CHEBI:456216"/>
        <dbReference type="EC" id="2.7.11.1"/>
    </reaction>
</comment>
<feature type="region of interest" description="Disordered" evidence="15">
    <location>
        <begin position="1228"/>
        <end position="1322"/>
    </location>
</feature>
<dbReference type="Pfam" id="PF00069">
    <property type="entry name" value="Pkinase"/>
    <property type="match status" value="1"/>
</dbReference>
<feature type="compositionally biased region" description="Basic and acidic residues" evidence="15">
    <location>
        <begin position="1036"/>
        <end position="1046"/>
    </location>
</feature>
<dbReference type="Gene3D" id="3.10.20.90">
    <property type="entry name" value="Phosphatidylinositol 3-kinase Catalytic Subunit, Chain A, domain 1"/>
    <property type="match status" value="2"/>
</dbReference>
<evidence type="ECO:0000313" key="18">
    <source>
        <dbReference type="Proteomes" id="UP000275408"/>
    </source>
</evidence>
<feature type="compositionally biased region" description="Polar residues" evidence="15">
    <location>
        <begin position="1021"/>
        <end position="1031"/>
    </location>
</feature>
<protein>
    <recommendedName>
        <fullName evidence="3">non-specific serine/threonine protein kinase</fullName>
        <ecNumber evidence="3">2.7.11.1</ecNumber>
    </recommendedName>
</protein>
<evidence type="ECO:0000256" key="15">
    <source>
        <dbReference type="SAM" id="MobiDB-lite"/>
    </source>
</evidence>
<proteinExistence type="inferred from homology"/>
<feature type="region of interest" description="Disordered" evidence="15">
    <location>
        <begin position="1471"/>
        <end position="1502"/>
    </location>
</feature>
<feature type="compositionally biased region" description="Polar residues" evidence="15">
    <location>
        <begin position="1071"/>
        <end position="1089"/>
    </location>
</feature>
<dbReference type="Gene3D" id="3.30.200.20">
    <property type="entry name" value="Phosphorylase Kinase, domain 1"/>
    <property type="match status" value="1"/>
</dbReference>
<dbReference type="InterPro" id="IPR056865">
    <property type="entry name" value="CCTL2_WNK"/>
</dbReference>
<feature type="region of interest" description="Disordered" evidence="15">
    <location>
        <begin position="811"/>
        <end position="1127"/>
    </location>
</feature>
<keyword evidence="18" id="KW-1185">Reference proteome</keyword>
<gene>
    <name evidence="17" type="ORF">pdam_00017888</name>
</gene>
<feature type="compositionally biased region" description="Low complexity" evidence="15">
    <location>
        <begin position="890"/>
        <end position="899"/>
    </location>
</feature>
<evidence type="ECO:0000256" key="6">
    <source>
        <dbReference type="ARBA" id="ARBA00022527"/>
    </source>
</evidence>
<dbReference type="InterPro" id="IPR011009">
    <property type="entry name" value="Kinase-like_dom_sf"/>
</dbReference>
<dbReference type="FunFam" id="1.10.510.10:FF:000006">
    <property type="entry name" value="Serine/threonine-protein kinase WNK1 isoform 2"/>
    <property type="match status" value="1"/>
</dbReference>
<evidence type="ECO:0000256" key="10">
    <source>
        <dbReference type="ARBA" id="ARBA00022840"/>
    </source>
</evidence>
<feature type="compositionally biased region" description="Polar residues" evidence="15">
    <location>
        <begin position="1264"/>
        <end position="1276"/>
    </location>
</feature>
<keyword evidence="10" id="KW-0067">ATP-binding</keyword>
<organism evidence="17 18">
    <name type="scientific">Pocillopora damicornis</name>
    <name type="common">Cauliflower coral</name>
    <name type="synonym">Millepora damicornis</name>
    <dbReference type="NCBI Taxonomy" id="46731"/>
    <lineage>
        <taxon>Eukaryota</taxon>
        <taxon>Metazoa</taxon>
        <taxon>Cnidaria</taxon>
        <taxon>Anthozoa</taxon>
        <taxon>Hexacorallia</taxon>
        <taxon>Scleractinia</taxon>
        <taxon>Astrocoeniina</taxon>
        <taxon>Pocilloporidae</taxon>
        <taxon>Pocillopora</taxon>
    </lineage>
</organism>
<evidence type="ECO:0000259" key="16">
    <source>
        <dbReference type="PROSITE" id="PS50011"/>
    </source>
</evidence>
<dbReference type="PANTHER" id="PTHR13902">
    <property type="entry name" value="SERINE/THREONINE-PROTEIN KINASE WNK WITH NO LYSINE -RELATED"/>
    <property type="match status" value="1"/>
</dbReference>
<feature type="compositionally biased region" description="Polar residues" evidence="15">
    <location>
        <begin position="814"/>
        <end position="837"/>
    </location>
</feature>
<evidence type="ECO:0000256" key="8">
    <source>
        <dbReference type="ARBA" id="ARBA00022741"/>
    </source>
</evidence>
<dbReference type="GO" id="GO:0005737">
    <property type="term" value="C:cytoplasm"/>
    <property type="evidence" value="ECO:0007669"/>
    <property type="project" value="UniProtKB-SubCell"/>
</dbReference>
<feature type="compositionally biased region" description="Basic and acidic residues" evidence="15">
    <location>
        <begin position="1352"/>
        <end position="1377"/>
    </location>
</feature>
<dbReference type="GO" id="GO:0006884">
    <property type="term" value="P:cell volume homeostasis"/>
    <property type="evidence" value="ECO:0007669"/>
    <property type="project" value="UniProtKB-ARBA"/>
</dbReference>
<dbReference type="GO" id="GO:0071474">
    <property type="term" value="P:cellular hyperosmotic response"/>
    <property type="evidence" value="ECO:0007669"/>
    <property type="project" value="UniProtKB-ARBA"/>
</dbReference>
<feature type="compositionally biased region" description="Polar residues" evidence="15">
    <location>
        <begin position="936"/>
        <end position="965"/>
    </location>
</feature>
<feature type="compositionally biased region" description="Low complexity" evidence="15">
    <location>
        <begin position="1251"/>
        <end position="1263"/>
    </location>
</feature>
<dbReference type="SUPFAM" id="SSF56112">
    <property type="entry name" value="Protein kinase-like (PK-like)"/>
    <property type="match status" value="1"/>
</dbReference>
<dbReference type="Gene3D" id="1.10.510.10">
    <property type="entry name" value="Transferase(Phosphotransferase) domain 1"/>
    <property type="match status" value="1"/>
</dbReference>
<evidence type="ECO:0000256" key="13">
    <source>
        <dbReference type="ARBA" id="ARBA00048679"/>
    </source>
</evidence>
<dbReference type="STRING" id="46731.A0A3M6UBS0"/>
<dbReference type="GO" id="GO:0004674">
    <property type="term" value="F:protein serine/threonine kinase activity"/>
    <property type="evidence" value="ECO:0007669"/>
    <property type="project" value="UniProtKB-KW"/>
</dbReference>
<keyword evidence="8" id="KW-0547">Nucleotide-binding</keyword>
<keyword evidence="11" id="KW-0175">Coiled coil</keyword>
<accession>A0A3M6UBS0</accession>
<dbReference type="FunFam" id="3.30.200.20:FF:001054">
    <property type="entry name" value="Serine/threonine-protein kinase WNK1"/>
    <property type="match status" value="1"/>
</dbReference>
<comment type="similarity">
    <text evidence="14">Belongs to the protein kinase superfamily. Ser/Thr protein kinase family. WNK subfamily.</text>
</comment>
<feature type="compositionally biased region" description="Polar residues" evidence="15">
    <location>
        <begin position="1229"/>
        <end position="1249"/>
    </location>
</feature>
<comment type="subcellular location">
    <subcellularLocation>
        <location evidence="2">Cytoplasm</location>
    </subcellularLocation>
</comment>
<feature type="domain" description="Protein kinase" evidence="16">
    <location>
        <begin position="78"/>
        <end position="337"/>
    </location>
</feature>
<feature type="compositionally biased region" description="Basic and acidic residues" evidence="15">
    <location>
        <begin position="911"/>
        <end position="922"/>
    </location>
</feature>
<keyword evidence="5" id="KW-0963">Cytoplasm</keyword>
<comment type="catalytic activity">
    <reaction evidence="13">
        <text>L-seryl-[protein] + ATP = O-phospho-L-seryl-[protein] + ADP + H(+)</text>
        <dbReference type="Rhea" id="RHEA:17989"/>
        <dbReference type="Rhea" id="RHEA-COMP:9863"/>
        <dbReference type="Rhea" id="RHEA-COMP:11604"/>
        <dbReference type="ChEBI" id="CHEBI:15378"/>
        <dbReference type="ChEBI" id="CHEBI:29999"/>
        <dbReference type="ChEBI" id="CHEBI:30616"/>
        <dbReference type="ChEBI" id="CHEBI:83421"/>
        <dbReference type="ChEBI" id="CHEBI:456216"/>
        <dbReference type="EC" id="2.7.11.1"/>
    </reaction>
</comment>
<evidence type="ECO:0000256" key="7">
    <source>
        <dbReference type="ARBA" id="ARBA00022679"/>
    </source>
</evidence>
<dbReference type="InterPro" id="IPR050588">
    <property type="entry name" value="WNK_Ser-Thr_kinase"/>
</dbReference>
<feature type="compositionally biased region" description="Polar residues" evidence="15">
    <location>
        <begin position="849"/>
        <end position="866"/>
    </location>
</feature>
<dbReference type="GO" id="GO:0005524">
    <property type="term" value="F:ATP binding"/>
    <property type="evidence" value="ECO:0007669"/>
    <property type="project" value="UniProtKB-KW"/>
</dbReference>
<dbReference type="OrthoDB" id="4062651at2759"/>
<comment type="caution">
    <text evidence="17">The sequence shown here is derived from an EMBL/GenBank/DDBJ whole genome shotgun (WGS) entry which is preliminary data.</text>
</comment>
<feature type="compositionally biased region" description="Low complexity" evidence="15">
    <location>
        <begin position="1406"/>
        <end position="1417"/>
    </location>
</feature>
<dbReference type="Pfam" id="PF24889">
    <property type="entry name" value="CCTL2_WNK"/>
    <property type="match status" value="1"/>
</dbReference>
<dbReference type="EC" id="2.7.11.1" evidence="3"/>
<keyword evidence="7" id="KW-0808">Transferase</keyword>
<keyword evidence="6" id="KW-0723">Serine/threonine-protein kinase</keyword>
<feature type="region of interest" description="Disordered" evidence="15">
    <location>
        <begin position="438"/>
        <end position="512"/>
    </location>
</feature>
<evidence type="ECO:0000256" key="3">
    <source>
        <dbReference type="ARBA" id="ARBA00012513"/>
    </source>
</evidence>
<evidence type="ECO:0000256" key="11">
    <source>
        <dbReference type="ARBA" id="ARBA00023054"/>
    </source>
</evidence>
<evidence type="ECO:0000256" key="14">
    <source>
        <dbReference type="ARBA" id="ARBA00061662"/>
    </source>
</evidence>
<evidence type="ECO:0000256" key="1">
    <source>
        <dbReference type="ARBA" id="ARBA00001946"/>
    </source>
</evidence>
<evidence type="ECO:0000256" key="12">
    <source>
        <dbReference type="ARBA" id="ARBA00047899"/>
    </source>
</evidence>
<dbReference type="InterPro" id="IPR000719">
    <property type="entry name" value="Prot_kinase_dom"/>
</dbReference>
<evidence type="ECO:0000313" key="17">
    <source>
        <dbReference type="EMBL" id="RMX51110.1"/>
    </source>
</evidence>
<keyword evidence="4" id="KW-0217">Developmental protein</keyword>
<sequence length="1647" mass="182012">MESQFDESSKEEPIKPPKHVQFKLSNVVTEDESKFIEPIASLVDGSQKLTTKGENREKTVGLEAEEKAVEVSPDGRFLKFDIEVGRGSFKTVYKGLDTETGVAVAWCELQDKYSKAERARFKEEAEMLKQLQHPNIVKFHDSWETRIGNKDKKRVILVTELMTSGTLKTYLKRFKGVKEKILKSWCRQILKGLLFLHTRTPPIIHRDLKCDNIFINGTTGLVKIGDLGLATLKKSSFAKSVIGTPEFMAPEMYEEHYDESVDVYAFGMCMLEMTTLEYPYMECQNPAQIYRRVVSGIKPECLDKVGSKEIRQIIEGCTKAKIEERYTIKDMLNHPFFQEDSGVKVNLVEAEPGTDSDTSKAADIVKLLLQLEDPKKRKDKHKQNEGIQFDFNLGTDQPEKVTQELVRQGFIYDEDQKAVTKSIRDRIAQVMLNRRNVKRESLGEDKREKERQDDEHPMKTEGDDSDKEQQSPETEMEKEKEKDQEDHEEKDYKEEPESSAEVSVRKSSLGRRVIDPLVERLEGIAECGSSPHGTIDEHTITTGQDISEKKVAGNVEELSPGVASEVEPVSTVATPPMEVEPLPSPALPTPTETTFSSGVITEVAYSSSGYGSNTSSISSVPSAPTSVGEVSSSGSVGFTTNGSQSAAIINLSLSAAPLASGLEKKDNKTAVKQAKKERLPRIQLKRIEGSPEGPVVECSFDTYKNSRITFKFGIDDDEPDEVSANMMEAGHLQECNKQLFEDQLRRVIIEAKERVQKAKSQPGTETASERTVLETQISSESISVGVPSQQSLESPFPKEVPFFVDASVAVKNPDSGSIQPENEPSVAEISQPSQASQPDEKQSAVYEQKPNSLEQLSEGPQKQPATLITKIEEKVKQPVVLNPVPHKQVPQTSEISSSPSREESFPSGHQIDQDLEKGKEPHLVVAEPANEEPQRSDNAPAQNGETLNSQFPVEVMQTTVPSSGVPTRRFTVKKVQDPVLKNMSSPEVMTKNEHKSPPVLKPNSDESGVSSDASNKEMSRTSESGLSQEPCDQTEAQEKLSKKDSASRLQLEVASTAPLIDQRLDKKSDTELPSPSLHNDNQMQISFDIQVSKGEEQLQIIPSANSSRPQTPTYAFHPVDNSNSEGRSLPLHQVKFESQISGEDLNPDKHKIESVASSDDELSISATNEKVRATSSVSEYVQGRFTISASSDRPDTPLLETLDNARLSLAPVDVTLSDVTTAAVMGSVPSLTPSSSMESLNSVGSQPGAMTSHTSSSSPQTTPLEGQSSNSPSAVSSKDPVRKNSGQSDLLFDGARHLLAKQEGDQQRKPVLKTKSLHSQSDFEQRLHRLHISLDLTIEEDEELNKLLARQRKDKEELEKKHEKELMQFKKKTEMKKQRQHQQRTQQQQQQLKDAFQAQMKKERQQQQQQQGATHQQPPLRHKSSTEEGPEYNDHSKSNGCSAEMSASAAYANVPKKTFSGIDKEIEQLAQFESKTKKKPTSSAVAGQATGGKVEPKLSLNQIKVNQLQREVPIQTAPTPGPSRTASQVVPQTAVSQQPIGAFPSTFSNLQAPPQGSQVPVTNYSGPVMNGPWPNGPDNVQWAANMDEHQWHPVGEPQPPWPVPVNASSNASGQYVVRMPQPFAPAANVVGQPYTVQSAPHQQVPHR</sequence>
<evidence type="ECO:0000256" key="4">
    <source>
        <dbReference type="ARBA" id="ARBA00022473"/>
    </source>
</evidence>